<evidence type="ECO:0000313" key="2">
    <source>
        <dbReference type="EMBL" id="MBX13213.1"/>
    </source>
</evidence>
<keyword evidence="1" id="KW-1133">Transmembrane helix</keyword>
<dbReference type="AlphaFoldDB" id="A0A2P2L5G1"/>
<protein>
    <submittedName>
        <fullName evidence="2">DnaJ homolog subfamily B member 13-like</fullName>
    </submittedName>
</protein>
<dbReference type="EMBL" id="GGEC01032729">
    <property type="protein sequence ID" value="MBX13213.1"/>
    <property type="molecule type" value="Transcribed_RNA"/>
</dbReference>
<sequence>MPLHGQLSISFLQIVIFCSSVHSQYLVVIHPHLFFLLFLYSPLSLGFTLSSTVVFFYFSLKNHITIATK</sequence>
<keyword evidence="1" id="KW-0812">Transmembrane</keyword>
<reference evidence="2" key="1">
    <citation type="submission" date="2018-02" db="EMBL/GenBank/DDBJ databases">
        <title>Rhizophora mucronata_Transcriptome.</title>
        <authorList>
            <person name="Meera S.P."/>
            <person name="Sreeshan A."/>
            <person name="Augustine A."/>
        </authorList>
    </citation>
    <scope>NUCLEOTIDE SEQUENCE</scope>
    <source>
        <tissue evidence="2">Leaf</tissue>
    </source>
</reference>
<accession>A0A2P2L5G1</accession>
<name>A0A2P2L5G1_RHIMU</name>
<keyword evidence="1" id="KW-0472">Membrane</keyword>
<feature type="transmembrane region" description="Helical" evidence="1">
    <location>
        <begin position="33"/>
        <end position="60"/>
    </location>
</feature>
<proteinExistence type="predicted"/>
<evidence type="ECO:0000256" key="1">
    <source>
        <dbReference type="SAM" id="Phobius"/>
    </source>
</evidence>
<organism evidence="2">
    <name type="scientific">Rhizophora mucronata</name>
    <name type="common">Asiatic mangrove</name>
    <dbReference type="NCBI Taxonomy" id="61149"/>
    <lineage>
        <taxon>Eukaryota</taxon>
        <taxon>Viridiplantae</taxon>
        <taxon>Streptophyta</taxon>
        <taxon>Embryophyta</taxon>
        <taxon>Tracheophyta</taxon>
        <taxon>Spermatophyta</taxon>
        <taxon>Magnoliopsida</taxon>
        <taxon>eudicotyledons</taxon>
        <taxon>Gunneridae</taxon>
        <taxon>Pentapetalae</taxon>
        <taxon>rosids</taxon>
        <taxon>fabids</taxon>
        <taxon>Malpighiales</taxon>
        <taxon>Rhizophoraceae</taxon>
        <taxon>Rhizophora</taxon>
    </lineage>
</organism>